<keyword evidence="3 6" id="KW-0285">Flavoprotein</keyword>
<dbReference type="SUPFAM" id="SSF47203">
    <property type="entry name" value="Acyl-CoA dehydrogenase C-terminal domain-like"/>
    <property type="match status" value="1"/>
</dbReference>
<dbReference type="PANTHER" id="PTHR43884">
    <property type="entry name" value="ACYL-COA DEHYDROGENASE"/>
    <property type="match status" value="1"/>
</dbReference>
<dbReference type="InterPro" id="IPR009075">
    <property type="entry name" value="AcylCo_DH/oxidase_C"/>
</dbReference>
<feature type="domain" description="Acyl-CoA dehydrogenase/oxidase C-terminal" evidence="7">
    <location>
        <begin position="242"/>
        <end position="363"/>
    </location>
</feature>
<dbReference type="Pfam" id="PF00441">
    <property type="entry name" value="Acyl-CoA_dh_1"/>
    <property type="match status" value="1"/>
</dbReference>
<evidence type="ECO:0000259" key="8">
    <source>
        <dbReference type="Pfam" id="PF02770"/>
    </source>
</evidence>
<sequence length="381" mass="40170">MDFDLTSEQSQLRDNLRRYLAEAYPFAAYNDASRSGPGWMPPIWRALAQDLGLLGAALPEEVGGQGGGPVEVMLIAGELGAALALEPYVETVVTCGGLLRETGGPVAHALLRQIVAGEAVAAFGWAEPAARHDFADAATTAVVEGDGWRLTGVKSVVTAAPWADHLIVTARTGGAPGDRDGLSLFLVDPAAAGVELKAYPTIDGRRAADIVLKNVRLEARALLGETGQALPVVEKVADEAVAALSAEAVGVLRRMLLDTVAYTSQRRQFGKPLSEMQVLQHRMVDMFIQVEAADSAVLLATLKLNSPAAERMRAVSAAKVTVGEACRFVGQNAVQLHGGMGMTDDLPLGRYFKRAMAIDAEFGGEDQHLQRYGSLAAAACA</sequence>
<name>A0ABR8QW77_9CAUL</name>
<dbReference type="InterPro" id="IPR013786">
    <property type="entry name" value="AcylCoA_DH/ox_N"/>
</dbReference>
<evidence type="ECO:0000256" key="4">
    <source>
        <dbReference type="ARBA" id="ARBA00022827"/>
    </source>
</evidence>
<dbReference type="InterPro" id="IPR009100">
    <property type="entry name" value="AcylCoA_DH/oxidase_NM_dom_sf"/>
</dbReference>
<dbReference type="Gene3D" id="1.10.540.10">
    <property type="entry name" value="Acyl-CoA dehydrogenase/oxidase, N-terminal domain"/>
    <property type="match status" value="1"/>
</dbReference>
<dbReference type="Gene3D" id="1.20.140.10">
    <property type="entry name" value="Butyryl-CoA Dehydrogenase, subunit A, domain 3"/>
    <property type="match status" value="1"/>
</dbReference>
<evidence type="ECO:0000313" key="10">
    <source>
        <dbReference type="EMBL" id="MBD7939790.1"/>
    </source>
</evidence>
<feature type="domain" description="Acyl-CoA oxidase/dehydrogenase middle" evidence="8">
    <location>
        <begin position="122"/>
        <end position="215"/>
    </location>
</feature>
<accession>A0ABR8QW77</accession>
<feature type="domain" description="Acyl-CoA dehydrogenase/oxidase N-terminal" evidence="9">
    <location>
        <begin position="6"/>
        <end position="85"/>
    </location>
</feature>
<dbReference type="InterPro" id="IPR006091">
    <property type="entry name" value="Acyl-CoA_Oxase/DH_mid-dom"/>
</dbReference>
<dbReference type="InterPro" id="IPR037069">
    <property type="entry name" value="AcylCoA_DH/ox_N_sf"/>
</dbReference>
<dbReference type="CDD" id="cd00567">
    <property type="entry name" value="ACAD"/>
    <property type="match status" value="1"/>
</dbReference>
<dbReference type="Gene3D" id="2.40.110.10">
    <property type="entry name" value="Butyryl-CoA Dehydrogenase, subunit A, domain 2"/>
    <property type="match status" value="1"/>
</dbReference>
<dbReference type="InterPro" id="IPR036250">
    <property type="entry name" value="AcylCo_DH-like_C"/>
</dbReference>
<keyword evidence="4 6" id="KW-0274">FAD</keyword>
<dbReference type="InterPro" id="IPR046373">
    <property type="entry name" value="Acyl-CoA_Oxase/DH_mid-dom_sf"/>
</dbReference>
<evidence type="ECO:0000256" key="5">
    <source>
        <dbReference type="ARBA" id="ARBA00023002"/>
    </source>
</evidence>
<evidence type="ECO:0000313" key="11">
    <source>
        <dbReference type="Proteomes" id="UP000638918"/>
    </source>
</evidence>
<evidence type="ECO:0000259" key="9">
    <source>
        <dbReference type="Pfam" id="PF02771"/>
    </source>
</evidence>
<keyword evidence="11" id="KW-1185">Reference proteome</keyword>
<dbReference type="RefSeq" id="WP_191742296.1">
    <property type="nucleotide sequence ID" value="NZ_JACSQU010000001.1"/>
</dbReference>
<protein>
    <submittedName>
        <fullName evidence="10">Acyl-CoA dehydrogenase family protein</fullName>
    </submittedName>
</protein>
<reference evidence="10 11" key="1">
    <citation type="submission" date="2020-08" db="EMBL/GenBank/DDBJ databases">
        <title>A Genomic Blueprint of the Chicken Gut Microbiome.</title>
        <authorList>
            <person name="Gilroy R."/>
            <person name="Ravi A."/>
            <person name="Getino M."/>
            <person name="Pursley I."/>
            <person name="Horton D.L."/>
            <person name="Alikhan N.-F."/>
            <person name="Baker D."/>
            <person name="Gharbi K."/>
            <person name="Hall N."/>
            <person name="Watson M."/>
            <person name="Adriaenssens E.M."/>
            <person name="Foster-Nyarko E."/>
            <person name="Jarju S."/>
            <person name="Secka A."/>
            <person name="Antonio M."/>
            <person name="Oren A."/>
            <person name="Chaudhuri R."/>
            <person name="La Ragione R.M."/>
            <person name="Hildebrand F."/>
            <person name="Pallen M.J."/>
        </authorList>
    </citation>
    <scope>NUCLEOTIDE SEQUENCE [LARGE SCALE GENOMIC DNA]</scope>
    <source>
        <strain evidence="10 11">Sa3CVA3</strain>
    </source>
</reference>
<keyword evidence="5 6" id="KW-0560">Oxidoreductase</keyword>
<comment type="caution">
    <text evidence="10">The sequence shown here is derived from an EMBL/GenBank/DDBJ whole genome shotgun (WGS) entry which is preliminary data.</text>
</comment>
<proteinExistence type="inferred from homology"/>
<dbReference type="Pfam" id="PF02771">
    <property type="entry name" value="Acyl-CoA_dh_N"/>
    <property type="match status" value="1"/>
</dbReference>
<dbReference type="PANTHER" id="PTHR43884:SF20">
    <property type="entry name" value="ACYL-COA DEHYDROGENASE FADE28"/>
    <property type="match status" value="1"/>
</dbReference>
<evidence type="ECO:0000256" key="6">
    <source>
        <dbReference type="RuleBase" id="RU362125"/>
    </source>
</evidence>
<dbReference type="Proteomes" id="UP000638918">
    <property type="component" value="Unassembled WGS sequence"/>
</dbReference>
<evidence type="ECO:0000259" key="7">
    <source>
        <dbReference type="Pfam" id="PF00441"/>
    </source>
</evidence>
<dbReference type="EMBL" id="JACSQU010000001">
    <property type="protein sequence ID" value="MBD7939790.1"/>
    <property type="molecule type" value="Genomic_DNA"/>
</dbReference>
<evidence type="ECO:0000256" key="2">
    <source>
        <dbReference type="ARBA" id="ARBA00009347"/>
    </source>
</evidence>
<dbReference type="Pfam" id="PF02770">
    <property type="entry name" value="Acyl-CoA_dh_M"/>
    <property type="match status" value="1"/>
</dbReference>
<comment type="cofactor">
    <cofactor evidence="1 6">
        <name>FAD</name>
        <dbReference type="ChEBI" id="CHEBI:57692"/>
    </cofactor>
</comment>
<comment type="similarity">
    <text evidence="2 6">Belongs to the acyl-CoA dehydrogenase family.</text>
</comment>
<gene>
    <name evidence="10" type="ORF">H9656_00105</name>
</gene>
<organism evidence="10 11">
    <name type="scientific">Brevundimonas guildfordensis</name>
    <dbReference type="NCBI Taxonomy" id="2762241"/>
    <lineage>
        <taxon>Bacteria</taxon>
        <taxon>Pseudomonadati</taxon>
        <taxon>Pseudomonadota</taxon>
        <taxon>Alphaproteobacteria</taxon>
        <taxon>Caulobacterales</taxon>
        <taxon>Caulobacteraceae</taxon>
        <taxon>Brevundimonas</taxon>
    </lineage>
</organism>
<evidence type="ECO:0000256" key="1">
    <source>
        <dbReference type="ARBA" id="ARBA00001974"/>
    </source>
</evidence>
<dbReference type="SUPFAM" id="SSF56645">
    <property type="entry name" value="Acyl-CoA dehydrogenase NM domain-like"/>
    <property type="match status" value="1"/>
</dbReference>
<evidence type="ECO:0000256" key="3">
    <source>
        <dbReference type="ARBA" id="ARBA00022630"/>
    </source>
</evidence>